<reference evidence="2" key="1">
    <citation type="submission" date="2021-01" db="EMBL/GenBank/DDBJ databases">
        <authorList>
            <person name="Corre E."/>
            <person name="Pelletier E."/>
            <person name="Niang G."/>
            <person name="Scheremetjew M."/>
            <person name="Finn R."/>
            <person name="Kale V."/>
            <person name="Holt S."/>
            <person name="Cochrane G."/>
            <person name="Meng A."/>
            <person name="Brown T."/>
            <person name="Cohen L."/>
        </authorList>
    </citation>
    <scope>NUCLEOTIDE SEQUENCE</scope>
    <source>
        <strain evidence="2">RCC3387</strain>
    </source>
</reference>
<dbReference type="AlphaFoldDB" id="A0A6U6QVR9"/>
<keyword evidence="1" id="KW-0677">Repeat</keyword>
<name>A0A6U6QVR9_9DINO</name>
<dbReference type="Gene3D" id="2.160.20.80">
    <property type="entry name" value="E3 ubiquitin-protein ligase SopA"/>
    <property type="match status" value="1"/>
</dbReference>
<dbReference type="PANTHER" id="PTHR47485">
    <property type="entry name" value="THYLAKOID LUMENAL 17.4 KDA PROTEIN, CHLOROPLASTIC"/>
    <property type="match status" value="1"/>
</dbReference>
<dbReference type="EMBL" id="HBGW01070430">
    <property type="protein sequence ID" value="CAD9620286.1"/>
    <property type="molecule type" value="Transcribed_RNA"/>
</dbReference>
<gene>
    <name evidence="2" type="ORF">BRAN1462_LOCUS44918</name>
</gene>
<dbReference type="PROSITE" id="PS51318">
    <property type="entry name" value="TAT"/>
    <property type="match status" value="1"/>
</dbReference>
<dbReference type="InterPro" id="IPR001646">
    <property type="entry name" value="5peptide_repeat"/>
</dbReference>
<evidence type="ECO:0000256" key="1">
    <source>
        <dbReference type="ARBA" id="ARBA00022737"/>
    </source>
</evidence>
<protein>
    <submittedName>
        <fullName evidence="2">Uncharacterized protein</fullName>
    </submittedName>
</protein>
<sequence>MAASPRRPRRRHVGALVAASAAVAGLRWACVGFSQAGHSQGQPPVERQTGGSRRGLLAAALGALAPAALLQDDSSSTAWARMAYPPIDKYAKNRCQWQSSAMGQANAQRDKLFDLRQCKMMGSSAAEKDIAGVLMNEGDFSNVNFQQTIMSKAIIENATMVGANFKDAVADRVTFLGTNLKDANFNNCVLTGASFEGANLENTDFTDAYIDQYGVRPLCRNPTLKGKNPKTGADTYESVGCDNQGLAR</sequence>
<dbReference type="InterPro" id="IPR006311">
    <property type="entry name" value="TAT_signal"/>
</dbReference>
<proteinExistence type="predicted"/>
<organism evidence="2">
    <name type="scientific">Zooxanthella nutricula</name>
    <dbReference type="NCBI Taxonomy" id="1333877"/>
    <lineage>
        <taxon>Eukaryota</taxon>
        <taxon>Sar</taxon>
        <taxon>Alveolata</taxon>
        <taxon>Dinophyceae</taxon>
        <taxon>Peridiniales</taxon>
        <taxon>Peridiniales incertae sedis</taxon>
        <taxon>Zooxanthella</taxon>
    </lineage>
</organism>
<dbReference type="SUPFAM" id="SSF141571">
    <property type="entry name" value="Pentapeptide repeat-like"/>
    <property type="match status" value="1"/>
</dbReference>
<accession>A0A6U6QVR9</accession>
<dbReference type="Pfam" id="PF00805">
    <property type="entry name" value="Pentapeptide"/>
    <property type="match status" value="2"/>
</dbReference>
<evidence type="ECO:0000313" key="2">
    <source>
        <dbReference type="EMBL" id="CAD9620286.1"/>
    </source>
</evidence>
<dbReference type="PANTHER" id="PTHR47485:SF1">
    <property type="entry name" value="THYLAKOID LUMENAL 17.4 KDA PROTEIN, CHLOROPLASTIC"/>
    <property type="match status" value="1"/>
</dbReference>